<dbReference type="PANTHER" id="PTHR44227">
    <property type="match status" value="1"/>
</dbReference>
<feature type="transmembrane region" description="Helical" evidence="4">
    <location>
        <begin position="323"/>
        <end position="341"/>
    </location>
</feature>
<feature type="transmembrane region" description="Helical" evidence="4">
    <location>
        <begin position="266"/>
        <end position="287"/>
    </location>
</feature>
<feature type="repeat" description="TPR" evidence="3">
    <location>
        <begin position="425"/>
        <end position="458"/>
    </location>
</feature>
<keyword evidence="1" id="KW-0677">Repeat</keyword>
<protein>
    <submittedName>
        <fullName evidence="5">Uncharacterized protein</fullName>
    </submittedName>
</protein>
<name>A0A1F4UFC2_UNCW3</name>
<keyword evidence="4" id="KW-1133">Transmembrane helix</keyword>
<evidence type="ECO:0000313" key="6">
    <source>
        <dbReference type="Proteomes" id="UP000177025"/>
    </source>
</evidence>
<evidence type="ECO:0000256" key="2">
    <source>
        <dbReference type="ARBA" id="ARBA00022803"/>
    </source>
</evidence>
<accession>A0A1F4UFC2</accession>
<evidence type="ECO:0000256" key="1">
    <source>
        <dbReference type="ARBA" id="ARBA00022737"/>
    </source>
</evidence>
<keyword evidence="4" id="KW-0812">Transmembrane</keyword>
<dbReference type="Gene3D" id="1.25.40.10">
    <property type="entry name" value="Tetratricopeptide repeat domain"/>
    <property type="match status" value="1"/>
</dbReference>
<dbReference type="PANTHER" id="PTHR44227:SF3">
    <property type="entry name" value="PROTEIN O-MANNOSYL-TRANSFERASE TMTC4"/>
    <property type="match status" value="1"/>
</dbReference>
<feature type="transmembrane region" description="Helical" evidence="4">
    <location>
        <begin position="57"/>
        <end position="75"/>
    </location>
</feature>
<dbReference type="EMBL" id="MEUM01000014">
    <property type="protein sequence ID" value="OGC43626.1"/>
    <property type="molecule type" value="Genomic_DNA"/>
</dbReference>
<feature type="transmembrane region" description="Helical" evidence="4">
    <location>
        <begin position="293"/>
        <end position="311"/>
    </location>
</feature>
<sequence length="509" mass="58572">MKKSLPLFLFGIILINVIALYPCLNNGFVNWDDNEYVVYNTDIRELNRDTIKRIFSSHYQGAFVPLTILTFALEYKIAGINPQIYHATNLILHILNSLMVFWLVMLLFENPLIALITAVFFSIHPLQVEPVAWVTGRKDLLYSIFYLGACITYIYYFLNKRIMLYIISALIFTFSMLSKPFAITLPLLLFTFDYQLKRRFDLSSFLEKLPFLVLAVLLFFITIKTQQVAGAVPGSFINPNNLVLAFNNITFYLWKTLMPINLSPIYPYYNTWWYIIVIILLVAAIIYSRSRAIIFGALFFIITLLPAMQLVRIGQPIADRYVYIPLIGLFIIIAWVANKYISRSNLLKIVIISIIIACASICTYMSHQRCKVWKNSITLWQDAIKKWPQLSLGHNTLGIAYAQKNRLNDAITEFTRAIELKPDYAEAYNNRGNALGQLGDMQAALNDFNNAINLNPGLADAYYNRAIIHIIQKNYDIALLDLYAVKRLGGYVPDDMIRELETRIYALDK</sequence>
<feature type="transmembrane region" description="Helical" evidence="4">
    <location>
        <begin position="164"/>
        <end position="190"/>
    </location>
</feature>
<feature type="transmembrane region" description="Helical" evidence="4">
    <location>
        <begin position="236"/>
        <end position="254"/>
    </location>
</feature>
<evidence type="ECO:0000256" key="4">
    <source>
        <dbReference type="SAM" id="Phobius"/>
    </source>
</evidence>
<dbReference type="InterPro" id="IPR011990">
    <property type="entry name" value="TPR-like_helical_dom_sf"/>
</dbReference>
<evidence type="ECO:0000313" key="5">
    <source>
        <dbReference type="EMBL" id="OGC43626.1"/>
    </source>
</evidence>
<feature type="repeat" description="TPR" evidence="3">
    <location>
        <begin position="391"/>
        <end position="424"/>
    </location>
</feature>
<evidence type="ECO:0000256" key="3">
    <source>
        <dbReference type="PROSITE-ProRule" id="PRU00339"/>
    </source>
</evidence>
<dbReference type="AlphaFoldDB" id="A0A1F4UFC2"/>
<dbReference type="PROSITE" id="PS50005">
    <property type="entry name" value="TPR"/>
    <property type="match status" value="2"/>
</dbReference>
<proteinExistence type="predicted"/>
<dbReference type="SUPFAM" id="SSF48452">
    <property type="entry name" value="TPR-like"/>
    <property type="match status" value="1"/>
</dbReference>
<feature type="transmembrane region" description="Helical" evidence="4">
    <location>
        <begin position="140"/>
        <end position="158"/>
    </location>
</feature>
<dbReference type="PROSITE" id="PS50293">
    <property type="entry name" value="TPR_REGION"/>
    <property type="match status" value="1"/>
</dbReference>
<dbReference type="InterPro" id="IPR019734">
    <property type="entry name" value="TPR_rpt"/>
</dbReference>
<dbReference type="Pfam" id="PF13414">
    <property type="entry name" value="TPR_11"/>
    <property type="match status" value="1"/>
</dbReference>
<keyword evidence="4" id="KW-0472">Membrane</keyword>
<comment type="caution">
    <text evidence="5">The sequence shown here is derived from an EMBL/GenBank/DDBJ whole genome shotgun (WGS) entry which is preliminary data.</text>
</comment>
<organism evidence="5 6">
    <name type="scientific">candidate division WOR-3 bacterium RBG_13_43_14</name>
    <dbReference type="NCBI Taxonomy" id="1802590"/>
    <lineage>
        <taxon>Bacteria</taxon>
        <taxon>Bacteria division WOR-3</taxon>
    </lineage>
</organism>
<feature type="transmembrane region" description="Helical" evidence="4">
    <location>
        <begin position="347"/>
        <end position="366"/>
    </location>
</feature>
<dbReference type="InterPro" id="IPR052346">
    <property type="entry name" value="O-mannosyl-transferase_TMTC"/>
</dbReference>
<dbReference type="Proteomes" id="UP000177025">
    <property type="component" value="Unassembled WGS sequence"/>
</dbReference>
<reference evidence="5 6" key="1">
    <citation type="journal article" date="2016" name="Nat. Commun.">
        <title>Thousands of microbial genomes shed light on interconnected biogeochemical processes in an aquifer system.</title>
        <authorList>
            <person name="Anantharaman K."/>
            <person name="Brown C.T."/>
            <person name="Hug L.A."/>
            <person name="Sharon I."/>
            <person name="Castelle C.J."/>
            <person name="Probst A.J."/>
            <person name="Thomas B.C."/>
            <person name="Singh A."/>
            <person name="Wilkins M.J."/>
            <person name="Karaoz U."/>
            <person name="Brodie E.L."/>
            <person name="Williams K.H."/>
            <person name="Hubbard S.S."/>
            <person name="Banfield J.F."/>
        </authorList>
    </citation>
    <scope>NUCLEOTIDE SEQUENCE [LARGE SCALE GENOMIC DNA]</scope>
</reference>
<dbReference type="SMART" id="SM00028">
    <property type="entry name" value="TPR"/>
    <property type="match status" value="3"/>
</dbReference>
<gene>
    <name evidence="5" type="ORF">A2Y85_04170</name>
</gene>
<keyword evidence="2 3" id="KW-0802">TPR repeat</keyword>